<reference evidence="2" key="1">
    <citation type="submission" date="2018-09" db="EMBL/GenBank/DDBJ databases">
        <title>Genome sequencing of strain 2DFWR-13.</title>
        <authorList>
            <person name="Heo J."/>
            <person name="Kim S.-J."/>
            <person name="Kwon S.-W."/>
        </authorList>
    </citation>
    <scope>NUCLEOTIDE SEQUENCE [LARGE SCALE GENOMIC DNA]</scope>
    <source>
        <strain evidence="2">2DFWR-13</strain>
    </source>
</reference>
<dbReference type="CDD" id="cd09022">
    <property type="entry name" value="Aldose_epim_Ec_YihR"/>
    <property type="match status" value="1"/>
</dbReference>
<dbReference type="Proteomes" id="UP000278886">
    <property type="component" value="Chromosome"/>
</dbReference>
<dbReference type="KEGG" id="lyd:D7I47_03725"/>
<dbReference type="InterPro" id="IPR014718">
    <property type="entry name" value="GH-type_carb-bd"/>
</dbReference>
<evidence type="ECO:0000313" key="2">
    <source>
        <dbReference type="Proteomes" id="UP000278886"/>
    </source>
</evidence>
<dbReference type="GO" id="GO:0005975">
    <property type="term" value="P:carbohydrate metabolic process"/>
    <property type="evidence" value="ECO:0007669"/>
    <property type="project" value="InterPro"/>
</dbReference>
<dbReference type="InterPro" id="IPR011013">
    <property type="entry name" value="Gal_mutarotase_sf_dom"/>
</dbReference>
<evidence type="ECO:0000313" key="1">
    <source>
        <dbReference type="EMBL" id="AYF97447.1"/>
    </source>
</evidence>
<protein>
    <submittedName>
        <fullName evidence="1">Aldose epimerase</fullName>
    </submittedName>
</protein>
<gene>
    <name evidence="1" type="ORF">D7I47_03725</name>
</gene>
<dbReference type="SUPFAM" id="SSF74650">
    <property type="entry name" value="Galactose mutarotase-like"/>
    <property type="match status" value="1"/>
</dbReference>
<dbReference type="GO" id="GO:0016853">
    <property type="term" value="F:isomerase activity"/>
    <property type="evidence" value="ECO:0007669"/>
    <property type="project" value="InterPro"/>
</dbReference>
<sequence>MPPPRPPPPSPPSARASSAPTLARLVPVPSPLGELIELRTGRSSAQVATLAAALLHLVVDGVELAERTPPTRIPSHGHGIVLAPWPNRVRDARWSHDGVIRQLDITDPSRGNAIHGLLRNTAYRVRERTDAAVTLGAVIHPQHGWPFLLDTRVRYALADDGLTVTHGVRNLGTAPAPWAVGTHPYLRVGAAPVEELTLEVRGGHHLELDERLVPVAVREVEPGSGLDLSTPRALGGLDLNVAYQDVATGPEGAAVLTSPDGTRAVLWQDAPFRWLQVFTPRDFPHVADDASETPALAVALEPMTAAPDALNSGEGLAWLEPAQDWQASWGVRLERNE</sequence>
<dbReference type="InterPro" id="IPR008183">
    <property type="entry name" value="Aldose_1/G6P_1-epimerase"/>
</dbReference>
<name>A0A387B562_9MICO</name>
<dbReference type="EMBL" id="CP032630">
    <property type="protein sequence ID" value="AYF97447.1"/>
    <property type="molecule type" value="Genomic_DNA"/>
</dbReference>
<accession>A0A387B562</accession>
<dbReference type="Pfam" id="PF01263">
    <property type="entry name" value="Aldose_epim"/>
    <property type="match status" value="1"/>
</dbReference>
<dbReference type="InterPro" id="IPR037480">
    <property type="entry name" value="YihR-like"/>
</dbReference>
<dbReference type="Gene3D" id="2.70.98.10">
    <property type="match status" value="1"/>
</dbReference>
<keyword evidence="2" id="KW-1185">Reference proteome</keyword>
<dbReference type="GO" id="GO:0030246">
    <property type="term" value="F:carbohydrate binding"/>
    <property type="evidence" value="ECO:0007669"/>
    <property type="project" value="InterPro"/>
</dbReference>
<dbReference type="AlphaFoldDB" id="A0A387B562"/>
<organism evidence="1 2">
    <name type="scientific">Protaetiibacter intestinalis</name>
    <dbReference type="NCBI Taxonomy" id="2419774"/>
    <lineage>
        <taxon>Bacteria</taxon>
        <taxon>Bacillati</taxon>
        <taxon>Actinomycetota</taxon>
        <taxon>Actinomycetes</taxon>
        <taxon>Micrococcales</taxon>
        <taxon>Microbacteriaceae</taxon>
        <taxon>Protaetiibacter</taxon>
    </lineage>
</organism>
<proteinExistence type="predicted"/>